<organism evidence="5 6">
    <name type="scientific">Rhodococcus sovatensis</name>
    <dbReference type="NCBI Taxonomy" id="1805840"/>
    <lineage>
        <taxon>Bacteria</taxon>
        <taxon>Bacillati</taxon>
        <taxon>Actinomycetota</taxon>
        <taxon>Actinomycetes</taxon>
        <taxon>Mycobacteriales</taxon>
        <taxon>Nocardiaceae</taxon>
        <taxon>Rhodococcus</taxon>
    </lineage>
</organism>
<evidence type="ECO:0000256" key="1">
    <source>
        <dbReference type="ARBA" id="ARBA00023450"/>
    </source>
</evidence>
<feature type="domain" description="DUF222" evidence="4">
    <location>
        <begin position="50"/>
        <end position="335"/>
    </location>
</feature>
<dbReference type="InterPro" id="IPR003870">
    <property type="entry name" value="DUF222"/>
</dbReference>
<dbReference type="InterPro" id="IPR002711">
    <property type="entry name" value="HNH"/>
</dbReference>
<evidence type="ECO:0000313" key="5">
    <source>
        <dbReference type="EMBL" id="WXG70807.1"/>
    </source>
</evidence>
<dbReference type="Gene3D" id="1.10.30.50">
    <property type="match status" value="1"/>
</dbReference>
<evidence type="ECO:0000259" key="3">
    <source>
        <dbReference type="Pfam" id="PF01844"/>
    </source>
</evidence>
<evidence type="ECO:0000256" key="2">
    <source>
        <dbReference type="SAM" id="MobiDB-lite"/>
    </source>
</evidence>
<dbReference type="InterPro" id="IPR003615">
    <property type="entry name" value="HNH_nuc"/>
</dbReference>
<dbReference type="CDD" id="cd00085">
    <property type="entry name" value="HNHc"/>
    <property type="match status" value="1"/>
</dbReference>
<sequence length="425" mass="46009">MDSSGIAAFAVAVREINPDVSNVERIDQISALEGLKSAVCAAQAVISIDFENAVRDERRRRGVPNERLSKGVSAQIALARRESPNRGGHLLGQARMLVDDMPNALELLRTGVLNEWRTSLIIKEIICLDREDRRYIDEQLCADPETLRGLGDKRVRGKAYALAVERDCAAIVERAKKAPGQRAVTSRPAPDSMAYLTALLPMKDAVAVHATLSRDADTIICTHDVVERSKNQIMADLLVERCTGAATATTVPVGVVIVISDEALLAGGHEPAHAHGYGPIPAALARDVVADAIENDAAVTLRRLYSKPSSGSVTAMESTARAFPKSLATLIDLRDRWCRTPYCNAPIRHHDHITPHHAGGATSEHNGAGLCEACNYTKETPGWSARTDGTPGQLHSFELLTPTGHRYRSTADPTPRPLDVERRAS</sequence>
<dbReference type="Proteomes" id="UP001432000">
    <property type="component" value="Chromosome"/>
</dbReference>
<protein>
    <submittedName>
        <fullName evidence="5">DUF222 domain-containing protein</fullName>
    </submittedName>
</protein>
<dbReference type="EMBL" id="CP147846">
    <property type="protein sequence ID" value="WXG70807.1"/>
    <property type="molecule type" value="Genomic_DNA"/>
</dbReference>
<proteinExistence type="inferred from homology"/>
<accession>A0ABZ2PS34</accession>
<feature type="region of interest" description="Disordered" evidence="2">
    <location>
        <begin position="404"/>
        <end position="425"/>
    </location>
</feature>
<evidence type="ECO:0000259" key="4">
    <source>
        <dbReference type="Pfam" id="PF02720"/>
    </source>
</evidence>
<gene>
    <name evidence="5" type="ORF">WDS16_10095</name>
</gene>
<name>A0ABZ2PS34_9NOCA</name>
<dbReference type="Pfam" id="PF02720">
    <property type="entry name" value="DUF222"/>
    <property type="match status" value="1"/>
</dbReference>
<evidence type="ECO:0000313" key="6">
    <source>
        <dbReference type="Proteomes" id="UP001432000"/>
    </source>
</evidence>
<dbReference type="Pfam" id="PF01844">
    <property type="entry name" value="HNH"/>
    <property type="match status" value="1"/>
</dbReference>
<feature type="domain" description="HNH" evidence="3">
    <location>
        <begin position="342"/>
        <end position="379"/>
    </location>
</feature>
<dbReference type="RefSeq" id="WP_338892449.1">
    <property type="nucleotide sequence ID" value="NZ_CP147846.1"/>
</dbReference>
<reference evidence="5 6" key="1">
    <citation type="submission" date="2024-03" db="EMBL/GenBank/DDBJ databases">
        <title>Natural products discovery in diverse microorganisms through a two-stage MS feature dereplication strategy.</title>
        <authorList>
            <person name="Zhang R."/>
        </authorList>
    </citation>
    <scope>NUCLEOTIDE SEQUENCE [LARGE SCALE GENOMIC DNA]</scope>
    <source>
        <strain evidence="5 6">18930</strain>
    </source>
</reference>
<comment type="similarity">
    <text evidence="1">Belongs to the Rv1128c/1148c/1588c/1702c/1945/3466 family.</text>
</comment>
<keyword evidence="6" id="KW-1185">Reference proteome</keyword>